<sequence length="257" mass="28035">MASIIRSAKSGSDWTENELDAYNIHVVYQNAPTFFQVPTLPSATVHHDILHSTGSAQATDPAVYQVLRTMELAMFANTEESAVDDFAFLLLQALGYLPIGRVVRTRKDLPLVICGEQRHAQTDVCIVDAASILLLVQEDKKQADGGDPIPQLVAEAIAAFQSNNLTRVQALGLDPLPAKIIPGITMKGTSPIFFKIPVSAELTAAVRGGCYPHTPTVIHAHLPTIPRPAERWNEGMKPLDNRAIILSCFEAFKQFVN</sequence>
<evidence type="ECO:0000313" key="3">
    <source>
        <dbReference type="Proteomes" id="UP001362999"/>
    </source>
</evidence>
<protein>
    <submittedName>
        <fullName evidence="2">Uncharacterized protein</fullName>
    </submittedName>
</protein>
<organism evidence="2 3">
    <name type="scientific">Favolaschia claudopus</name>
    <dbReference type="NCBI Taxonomy" id="2862362"/>
    <lineage>
        <taxon>Eukaryota</taxon>
        <taxon>Fungi</taxon>
        <taxon>Dikarya</taxon>
        <taxon>Basidiomycota</taxon>
        <taxon>Agaricomycotina</taxon>
        <taxon>Agaricomycetes</taxon>
        <taxon>Agaricomycetidae</taxon>
        <taxon>Agaricales</taxon>
        <taxon>Marasmiineae</taxon>
        <taxon>Mycenaceae</taxon>
        <taxon>Favolaschia</taxon>
    </lineage>
</organism>
<evidence type="ECO:0000313" key="1">
    <source>
        <dbReference type="EMBL" id="KAK7006608.1"/>
    </source>
</evidence>
<comment type="caution">
    <text evidence="2">The sequence shown here is derived from an EMBL/GenBank/DDBJ whole genome shotgun (WGS) entry which is preliminary data.</text>
</comment>
<name>A0AAW0AMN4_9AGAR</name>
<accession>A0AAW0AMN4</accession>
<dbReference type="AlphaFoldDB" id="A0AAW0AMN4"/>
<keyword evidence="3" id="KW-1185">Reference proteome</keyword>
<proteinExistence type="predicted"/>
<dbReference type="Proteomes" id="UP001362999">
    <property type="component" value="Unassembled WGS sequence"/>
</dbReference>
<evidence type="ECO:0000313" key="2">
    <source>
        <dbReference type="EMBL" id="KAK7014512.1"/>
    </source>
</evidence>
<gene>
    <name evidence="2" type="ORF">R3P38DRAFT_2638172</name>
    <name evidence="1" type="ORF">R3P38DRAFT_3404204</name>
</gene>
<reference evidence="2 3" key="1">
    <citation type="journal article" date="2024" name="J Genomics">
        <title>Draft genome sequencing and assembly of Favolaschia claudopus CIRM-BRFM 2984 isolated from oak limbs.</title>
        <authorList>
            <person name="Navarro D."/>
            <person name="Drula E."/>
            <person name="Chaduli D."/>
            <person name="Cazenave R."/>
            <person name="Ahrendt S."/>
            <person name="Wang J."/>
            <person name="Lipzen A."/>
            <person name="Daum C."/>
            <person name="Barry K."/>
            <person name="Grigoriev I.V."/>
            <person name="Favel A."/>
            <person name="Rosso M.N."/>
            <person name="Martin F."/>
        </authorList>
    </citation>
    <scope>NUCLEOTIDE SEQUENCE [LARGE SCALE GENOMIC DNA]</scope>
    <source>
        <strain evidence="2 3">CIRM-BRFM 2984</strain>
    </source>
</reference>
<dbReference type="EMBL" id="JAWWNJ010000056">
    <property type="protein sequence ID" value="KAK7014512.1"/>
    <property type="molecule type" value="Genomic_DNA"/>
</dbReference>
<dbReference type="EMBL" id="JAWWNJ010000075">
    <property type="protein sequence ID" value="KAK7006608.1"/>
    <property type="molecule type" value="Genomic_DNA"/>
</dbReference>